<dbReference type="AlphaFoldDB" id="A0ABD5R1W8"/>
<reference evidence="2 3" key="1">
    <citation type="journal article" date="2019" name="Int. J. Syst. Evol. Microbiol.">
        <title>The Global Catalogue of Microorganisms (GCM) 10K type strain sequencing project: providing services to taxonomists for standard genome sequencing and annotation.</title>
        <authorList>
            <consortium name="The Broad Institute Genomics Platform"/>
            <consortium name="The Broad Institute Genome Sequencing Center for Infectious Disease"/>
            <person name="Wu L."/>
            <person name="Ma J."/>
        </authorList>
    </citation>
    <scope>NUCLEOTIDE SEQUENCE [LARGE SCALE GENOMIC DNA]</scope>
    <source>
        <strain evidence="2 3">CGMCC 1.12124</strain>
    </source>
</reference>
<evidence type="ECO:0000313" key="2">
    <source>
        <dbReference type="EMBL" id="MFC5278886.1"/>
    </source>
</evidence>
<feature type="transmembrane region" description="Helical" evidence="1">
    <location>
        <begin position="76"/>
        <end position="104"/>
    </location>
</feature>
<evidence type="ECO:0000256" key="1">
    <source>
        <dbReference type="SAM" id="Phobius"/>
    </source>
</evidence>
<dbReference type="RefSeq" id="WP_256411299.1">
    <property type="nucleotide sequence ID" value="NZ_JANHDM010000003.1"/>
</dbReference>
<keyword evidence="3" id="KW-1185">Reference proteome</keyword>
<keyword evidence="1" id="KW-1133">Transmembrane helix</keyword>
<dbReference type="EMBL" id="JBHSKY010000007">
    <property type="protein sequence ID" value="MFC5278886.1"/>
    <property type="molecule type" value="Genomic_DNA"/>
</dbReference>
<evidence type="ECO:0008006" key="4">
    <source>
        <dbReference type="Google" id="ProtNLM"/>
    </source>
</evidence>
<protein>
    <recommendedName>
        <fullName evidence="4">DUF5658 domain-containing protein</fullName>
    </recommendedName>
</protein>
<keyword evidence="1" id="KW-0472">Membrane</keyword>
<gene>
    <name evidence="2" type="ORF">ACFPM1_08985</name>
</gene>
<evidence type="ECO:0000313" key="3">
    <source>
        <dbReference type="Proteomes" id="UP001596118"/>
    </source>
</evidence>
<proteinExistence type="predicted"/>
<name>A0ABD5R1W8_9EURY</name>
<dbReference type="Proteomes" id="UP001596118">
    <property type="component" value="Unassembled WGS sequence"/>
</dbReference>
<organism evidence="2 3">
    <name type="scientific">Halorubrum rubrum</name>
    <dbReference type="NCBI Taxonomy" id="1126240"/>
    <lineage>
        <taxon>Archaea</taxon>
        <taxon>Methanobacteriati</taxon>
        <taxon>Methanobacteriota</taxon>
        <taxon>Stenosarchaea group</taxon>
        <taxon>Halobacteria</taxon>
        <taxon>Halobacteriales</taxon>
        <taxon>Haloferacaceae</taxon>
        <taxon>Halorubrum</taxon>
    </lineage>
</organism>
<accession>A0ABD5R1W8</accession>
<feature type="transmembrane region" description="Helical" evidence="1">
    <location>
        <begin position="42"/>
        <end position="69"/>
    </location>
</feature>
<keyword evidence="1" id="KW-0812">Transmembrane</keyword>
<comment type="caution">
    <text evidence="2">The sequence shown here is derived from an EMBL/GenBank/DDBJ whole genome shotgun (WGS) entry which is preliminary data.</text>
</comment>
<sequence length="105" mass="10409">MSGRLAAAVVLLLVGTVADVGSTYLAISTGEFVEGSPVGRTFITWLGPLRGMLVTKALGMVVIGIPVAVAGGSRRLVAAVMCAGVGAISLLAAGRNLLLVAGFLG</sequence>